<comment type="similarity">
    <text evidence="9">Belongs to the ribose-phosphate pyrophosphokinase family. Class I subfamily.</text>
</comment>
<keyword evidence="1 9" id="KW-0808">Transferase</keyword>
<dbReference type="PANTHER" id="PTHR10210">
    <property type="entry name" value="RIBOSE-PHOSPHATE DIPHOSPHOKINASE FAMILY MEMBER"/>
    <property type="match status" value="1"/>
</dbReference>
<comment type="caution">
    <text evidence="9">Part of a set of proteins in which some residues (ACT_SITE, NP_BIND, REGION and BINDING) are not conserved.</text>
</comment>
<dbReference type="InterPro" id="IPR000836">
    <property type="entry name" value="PRTase_dom"/>
</dbReference>
<comment type="caution">
    <text evidence="11">The sequence shown here is derived from an EMBL/GenBank/DDBJ whole genome shotgun (WGS) entry which is preliminary data.</text>
</comment>
<comment type="cofactor">
    <cofactor evidence="9">
        <name>Mg(2+)</name>
        <dbReference type="ChEBI" id="CHEBI:18420"/>
    </cofactor>
    <text evidence="9">Binds 2 Mg(2+) ions per subunit.</text>
</comment>
<protein>
    <recommendedName>
        <fullName evidence="9">Putative ribose-phosphate pyrophosphokinase</fullName>
        <shortName evidence="9">RPPK</shortName>
        <ecNumber evidence="9">2.7.6.1</ecNumber>
    </recommendedName>
    <alternativeName>
        <fullName evidence="9">5-phospho-D-ribosyl alpha-1-diphosphate synthase</fullName>
    </alternativeName>
    <alternativeName>
        <fullName evidence="9">Phosphoribosyl diphosphate synthase</fullName>
    </alternativeName>
    <alternativeName>
        <fullName evidence="9">Phosphoribosyl pyrophosphate synthase</fullName>
        <shortName evidence="9">P-Rib-PP synthase</shortName>
        <shortName evidence="9">PRPP synthase</shortName>
        <shortName evidence="9">PRPPase</shortName>
    </alternativeName>
</protein>
<dbReference type="NCBIfam" id="TIGR01251">
    <property type="entry name" value="ribP_PPkin"/>
    <property type="match status" value="1"/>
</dbReference>
<comment type="caution">
    <text evidence="9">Lacks conserved residue(s) required for the propagation of feature annotation.</text>
</comment>
<evidence type="ECO:0000256" key="3">
    <source>
        <dbReference type="ARBA" id="ARBA00022727"/>
    </source>
</evidence>
<comment type="subunit">
    <text evidence="9">Homohexamer.</text>
</comment>
<dbReference type="InterPro" id="IPR037515">
    <property type="entry name" value="Rib-P_diPkinase_bac"/>
</dbReference>
<keyword evidence="3 9" id="KW-0545">Nucleotide biosynthesis</keyword>
<comment type="subcellular location">
    <subcellularLocation>
        <location evidence="9">Cytoplasm</location>
    </subcellularLocation>
</comment>
<evidence type="ECO:0000256" key="2">
    <source>
        <dbReference type="ARBA" id="ARBA00022723"/>
    </source>
</evidence>
<reference evidence="12" key="1">
    <citation type="journal article" date="2019" name="Int. J. Syst. Evol. Microbiol.">
        <title>The Global Catalogue of Microorganisms (GCM) 10K type strain sequencing project: providing services to taxonomists for standard genome sequencing and annotation.</title>
        <authorList>
            <consortium name="The Broad Institute Genomics Platform"/>
            <consortium name="The Broad Institute Genome Sequencing Center for Infectious Disease"/>
            <person name="Wu L."/>
            <person name="Ma J."/>
        </authorList>
    </citation>
    <scope>NUCLEOTIDE SEQUENCE [LARGE SCALE GENOMIC DNA]</scope>
    <source>
        <strain evidence="12">CCM 8907</strain>
    </source>
</reference>
<feature type="binding site" evidence="9">
    <location>
        <position position="226"/>
    </location>
    <ligand>
        <name>D-ribose 5-phosphate</name>
        <dbReference type="ChEBI" id="CHEBI:78346"/>
    </ligand>
</feature>
<evidence type="ECO:0000313" key="12">
    <source>
        <dbReference type="Proteomes" id="UP001596191"/>
    </source>
</evidence>
<keyword evidence="5 9" id="KW-0418">Kinase</keyword>
<dbReference type="InterPro" id="IPR029057">
    <property type="entry name" value="PRTase-like"/>
</dbReference>
<dbReference type="GO" id="GO:0004749">
    <property type="term" value="F:ribose phosphate diphosphokinase activity"/>
    <property type="evidence" value="ECO:0007669"/>
    <property type="project" value="UniProtKB-EC"/>
</dbReference>
<dbReference type="EC" id="2.7.6.1" evidence="9"/>
<evidence type="ECO:0000256" key="5">
    <source>
        <dbReference type="ARBA" id="ARBA00022777"/>
    </source>
</evidence>
<dbReference type="InterPro" id="IPR005946">
    <property type="entry name" value="Rib-P_diPkinase"/>
</dbReference>
<organism evidence="11 12">
    <name type="scientific">Levilactobacillus tangyuanensis</name>
    <dbReference type="NCBI Taxonomy" id="2486021"/>
    <lineage>
        <taxon>Bacteria</taxon>
        <taxon>Bacillati</taxon>
        <taxon>Bacillota</taxon>
        <taxon>Bacilli</taxon>
        <taxon>Lactobacillales</taxon>
        <taxon>Lactobacillaceae</taxon>
        <taxon>Levilactobacillus</taxon>
    </lineage>
</organism>
<gene>
    <name evidence="9" type="primary">prs</name>
    <name evidence="11" type="ORF">ACFQET_03660</name>
</gene>
<dbReference type="PANTHER" id="PTHR10210:SF41">
    <property type="entry name" value="RIBOSE-PHOSPHATE PYROPHOSPHOKINASE 1, CHLOROPLASTIC"/>
    <property type="match status" value="1"/>
</dbReference>
<accession>A0ABW1TLM6</accession>
<feature type="binding site" evidence="9">
    <location>
        <position position="135"/>
    </location>
    <ligand>
        <name>Mg(2+)</name>
        <dbReference type="ChEBI" id="CHEBI:18420"/>
    </ligand>
</feature>
<feature type="domain" description="Ribose-phosphate pyrophosphokinase N-terminal" evidence="10">
    <location>
        <begin position="9"/>
        <end position="125"/>
    </location>
</feature>
<dbReference type="Proteomes" id="UP001596191">
    <property type="component" value="Unassembled WGS sequence"/>
</dbReference>
<sequence>MENVEAGNMKVFALNSNRPLAEKIAKAAGVELGKATINHFSDGEIQISIDESIRGDELFLIQSVSDPVNTNLMELLIMVDAARRASAAKINVVIPYYGYSRADRKARAREPITAKLIASLMQMDGVDRVIALDLHAAQLQGFFDIPVDHLQSDQLLISYFEKNPNLANEDIVVVAPDHAGVSRARRLAELLRAPIAIVDNRSDTENVAQPEAVIGDVRGKHAILVDDIIDTAIRITVSADALKNAGAADVYACATHAVLSGDATQRINDSVLKKVVITDSIQLPEDKQSDKFVIESVGELFGNAIDLIYHDQPVDKLFGRVPHRQGQ</sequence>
<dbReference type="HAMAP" id="MF_00583_B">
    <property type="entry name" value="RibP_PPkinase_B"/>
    <property type="match status" value="1"/>
</dbReference>
<dbReference type="RefSeq" id="WP_125639765.1">
    <property type="nucleotide sequence ID" value="NZ_JBHSSJ010000003.1"/>
</dbReference>
<dbReference type="Gene3D" id="3.40.50.2020">
    <property type="match status" value="2"/>
</dbReference>
<dbReference type="NCBIfam" id="NF002320">
    <property type="entry name" value="PRK01259.1"/>
    <property type="match status" value="1"/>
</dbReference>
<evidence type="ECO:0000256" key="9">
    <source>
        <dbReference type="HAMAP-Rule" id="MF_00583"/>
    </source>
</evidence>
<evidence type="ECO:0000256" key="4">
    <source>
        <dbReference type="ARBA" id="ARBA00022741"/>
    </source>
</evidence>
<evidence type="ECO:0000256" key="8">
    <source>
        <dbReference type="ARBA" id="ARBA00049535"/>
    </source>
</evidence>
<proteinExistence type="inferred from homology"/>
<keyword evidence="9" id="KW-0963">Cytoplasm</keyword>
<comment type="catalytic activity">
    <reaction evidence="8 9">
        <text>D-ribose 5-phosphate + ATP = 5-phospho-alpha-D-ribose 1-diphosphate + AMP + H(+)</text>
        <dbReference type="Rhea" id="RHEA:15609"/>
        <dbReference type="ChEBI" id="CHEBI:15378"/>
        <dbReference type="ChEBI" id="CHEBI:30616"/>
        <dbReference type="ChEBI" id="CHEBI:58017"/>
        <dbReference type="ChEBI" id="CHEBI:78346"/>
        <dbReference type="ChEBI" id="CHEBI:456215"/>
        <dbReference type="EC" id="2.7.6.1"/>
    </reaction>
</comment>
<dbReference type="Pfam" id="PF14572">
    <property type="entry name" value="Pribosyl_synth"/>
    <property type="match status" value="1"/>
</dbReference>
<keyword evidence="6 9" id="KW-0067">ATP-binding</keyword>
<keyword evidence="2 9" id="KW-0479">Metal-binding</keyword>
<dbReference type="Pfam" id="PF13793">
    <property type="entry name" value="Pribosyltran_N"/>
    <property type="match status" value="1"/>
</dbReference>
<keyword evidence="4 9" id="KW-0547">Nucleotide-binding</keyword>
<dbReference type="InterPro" id="IPR029099">
    <property type="entry name" value="Pribosyltran_N"/>
</dbReference>
<dbReference type="EMBL" id="JBHSSJ010000003">
    <property type="protein sequence ID" value="MFC6274607.1"/>
    <property type="molecule type" value="Genomic_DNA"/>
</dbReference>
<name>A0ABW1TLM6_9LACO</name>
<evidence type="ECO:0000259" key="10">
    <source>
        <dbReference type="Pfam" id="PF13793"/>
    </source>
</evidence>
<comment type="function">
    <text evidence="9">Involved in the biosynthesis of the central metabolite phospho-alpha-D-ribosyl-1-pyrophosphate (PRPP) via the transfer of pyrophosphoryl group from ATP to 1-hydroxyl of ribose-5-phosphate (Rib-5-P).</text>
</comment>
<comment type="pathway">
    <text evidence="9">Metabolic intermediate biosynthesis; 5-phospho-alpha-D-ribose 1-diphosphate biosynthesis; 5-phospho-alpha-D-ribose 1-diphosphate from D-ribose 5-phosphate (route I): step 1/1.</text>
</comment>
<feature type="binding site" evidence="9">
    <location>
        <begin position="42"/>
        <end position="44"/>
    </location>
    <ligand>
        <name>ATP</name>
        <dbReference type="ChEBI" id="CHEBI:30616"/>
    </ligand>
</feature>
<evidence type="ECO:0000256" key="7">
    <source>
        <dbReference type="ARBA" id="ARBA00022842"/>
    </source>
</evidence>
<keyword evidence="7 9" id="KW-0460">Magnesium</keyword>
<evidence type="ECO:0000313" key="11">
    <source>
        <dbReference type="EMBL" id="MFC6274607.1"/>
    </source>
</evidence>
<dbReference type="CDD" id="cd06223">
    <property type="entry name" value="PRTases_typeI"/>
    <property type="match status" value="1"/>
</dbReference>
<keyword evidence="12" id="KW-1185">Reference proteome</keyword>
<evidence type="ECO:0000256" key="6">
    <source>
        <dbReference type="ARBA" id="ARBA00022840"/>
    </source>
</evidence>
<evidence type="ECO:0000256" key="1">
    <source>
        <dbReference type="ARBA" id="ARBA00022679"/>
    </source>
</evidence>
<dbReference type="SMART" id="SM01400">
    <property type="entry name" value="Pribosyltran_N"/>
    <property type="match status" value="1"/>
</dbReference>
<feature type="binding site" evidence="9">
    <location>
        <position position="177"/>
    </location>
    <ligand>
        <name>Mg(2+)</name>
        <dbReference type="ChEBI" id="CHEBI:18420"/>
    </ligand>
</feature>
<dbReference type="NCBIfam" id="NF002618">
    <property type="entry name" value="PRK02269.1"/>
    <property type="match status" value="1"/>
</dbReference>
<dbReference type="SUPFAM" id="SSF53271">
    <property type="entry name" value="PRTase-like"/>
    <property type="match status" value="1"/>
</dbReference>